<feature type="compositionally biased region" description="Low complexity" evidence="1">
    <location>
        <begin position="42"/>
        <end position="53"/>
    </location>
</feature>
<dbReference type="RefSeq" id="XP_049131697.1">
    <property type="nucleotide sequence ID" value="XM_049275740.1"/>
</dbReference>
<name>A0AA37PBU8_9PEZI</name>
<feature type="region of interest" description="Disordered" evidence="1">
    <location>
        <begin position="1"/>
        <end position="53"/>
    </location>
</feature>
<organism evidence="3 4">
    <name type="scientific">Colletotrichum spaethianum</name>
    <dbReference type="NCBI Taxonomy" id="700344"/>
    <lineage>
        <taxon>Eukaryota</taxon>
        <taxon>Fungi</taxon>
        <taxon>Dikarya</taxon>
        <taxon>Ascomycota</taxon>
        <taxon>Pezizomycotina</taxon>
        <taxon>Sordariomycetes</taxon>
        <taxon>Hypocreomycetidae</taxon>
        <taxon>Glomerellales</taxon>
        <taxon>Glomerellaceae</taxon>
        <taxon>Colletotrichum</taxon>
        <taxon>Colletotrichum spaethianum species complex</taxon>
    </lineage>
</organism>
<keyword evidence="2" id="KW-0812">Transmembrane</keyword>
<sequence>MLLPSADSSPLRSMLLRGPRPRSPVGLSGGLNGAARGAKLMSPSSSSSSSSSSELAPRASLLLLRLTSASESLSGLGDLVVEVGVHVHAQVVTGPAARAGRDEVLLVEHVALARGLELLFRAVPRLFSLLARLLAFDNVLEPVLPRGLGLRELLRELLPPHRLGVLLLLAPLLADLVQALGHAGGLQPCAAEILDVQSPAVHLLLVGTEARERRSLYEQLARAAGGGVVLLLLLGGAAMVVVALVVGFEEGGLCDGIPGRGVPDRVRLFVTELDGRHGYWGGGAGGGRGAHVSWCQVG</sequence>
<gene>
    <name evidence="3" type="ORF">ColSpa_09528</name>
</gene>
<accession>A0AA37PBU8</accession>
<evidence type="ECO:0000256" key="2">
    <source>
        <dbReference type="SAM" id="Phobius"/>
    </source>
</evidence>
<dbReference type="EMBL" id="BQXU01000029">
    <property type="protein sequence ID" value="GKT49347.1"/>
    <property type="molecule type" value="Genomic_DNA"/>
</dbReference>
<evidence type="ECO:0000313" key="3">
    <source>
        <dbReference type="EMBL" id="GKT49347.1"/>
    </source>
</evidence>
<evidence type="ECO:0000313" key="4">
    <source>
        <dbReference type="Proteomes" id="UP001055115"/>
    </source>
</evidence>
<proteinExistence type="predicted"/>
<dbReference type="GeneID" id="73330330"/>
<dbReference type="AlphaFoldDB" id="A0AA37PBU8"/>
<dbReference type="Proteomes" id="UP001055115">
    <property type="component" value="Unassembled WGS sequence"/>
</dbReference>
<keyword evidence="2" id="KW-0472">Membrane</keyword>
<reference evidence="3 4" key="1">
    <citation type="submission" date="2022-03" db="EMBL/GenBank/DDBJ databases">
        <title>Genome data of Colletotrichum spp.</title>
        <authorList>
            <person name="Utami Y.D."/>
            <person name="Hiruma K."/>
        </authorList>
    </citation>
    <scope>NUCLEOTIDE SEQUENCE [LARGE SCALE GENOMIC DNA]</scope>
    <source>
        <strain evidence="3 4">MAFF 239500</strain>
    </source>
</reference>
<keyword evidence="2" id="KW-1133">Transmembrane helix</keyword>
<evidence type="ECO:0000256" key="1">
    <source>
        <dbReference type="SAM" id="MobiDB-lite"/>
    </source>
</evidence>
<protein>
    <submittedName>
        <fullName evidence="3">Uncharacterized protein</fullName>
    </submittedName>
</protein>
<comment type="caution">
    <text evidence="3">The sequence shown here is derived from an EMBL/GenBank/DDBJ whole genome shotgun (WGS) entry which is preliminary data.</text>
</comment>
<keyword evidence="4" id="KW-1185">Reference proteome</keyword>
<feature type="compositionally biased region" description="Polar residues" evidence="1">
    <location>
        <begin position="1"/>
        <end position="11"/>
    </location>
</feature>
<feature type="transmembrane region" description="Helical" evidence="2">
    <location>
        <begin position="223"/>
        <end position="248"/>
    </location>
</feature>